<dbReference type="SUPFAM" id="SSF47384">
    <property type="entry name" value="Homodimeric domain of signal transducing histidine kinase"/>
    <property type="match status" value="1"/>
</dbReference>
<dbReference type="Pfam" id="PF00512">
    <property type="entry name" value="HisKA"/>
    <property type="match status" value="1"/>
</dbReference>
<keyword evidence="6" id="KW-0418">Kinase</keyword>
<evidence type="ECO:0000256" key="12">
    <source>
        <dbReference type="ARBA" id="ARBA00070152"/>
    </source>
</evidence>
<dbReference type="InterPro" id="IPR036097">
    <property type="entry name" value="HisK_dim/P_sf"/>
</dbReference>
<dbReference type="EC" id="2.7.13.3" evidence="2"/>
<dbReference type="Gene3D" id="3.30.450.20">
    <property type="entry name" value="PAS domain"/>
    <property type="match status" value="2"/>
</dbReference>
<dbReference type="SMART" id="SM00388">
    <property type="entry name" value="HisKA"/>
    <property type="match status" value="1"/>
</dbReference>
<dbReference type="PANTHER" id="PTHR45339:SF5">
    <property type="entry name" value="HISTIDINE KINASE"/>
    <property type="match status" value="1"/>
</dbReference>
<dbReference type="SUPFAM" id="SSF55874">
    <property type="entry name" value="ATPase domain of HSP90 chaperone/DNA topoisomerase II/histidine kinase"/>
    <property type="match status" value="1"/>
</dbReference>
<dbReference type="CDD" id="cd00082">
    <property type="entry name" value="HisKA"/>
    <property type="match status" value="1"/>
</dbReference>
<dbReference type="PROSITE" id="PS50109">
    <property type="entry name" value="HIS_KIN"/>
    <property type="match status" value="1"/>
</dbReference>
<evidence type="ECO:0000259" key="15">
    <source>
        <dbReference type="PROSITE" id="PS50109"/>
    </source>
</evidence>
<dbReference type="InterPro" id="IPR013767">
    <property type="entry name" value="PAS_fold"/>
</dbReference>
<gene>
    <name evidence="18" type="ORF">IPJ38_19560</name>
</gene>
<evidence type="ECO:0000256" key="7">
    <source>
        <dbReference type="ARBA" id="ARBA00022840"/>
    </source>
</evidence>
<dbReference type="CDD" id="cd17546">
    <property type="entry name" value="REC_hyHK_CKI1_RcsC-like"/>
    <property type="match status" value="1"/>
</dbReference>
<name>A0A935K7I4_9RHOO</name>
<evidence type="ECO:0000256" key="10">
    <source>
        <dbReference type="ARBA" id="ARBA00064003"/>
    </source>
</evidence>
<keyword evidence="14" id="KW-0812">Transmembrane</keyword>
<dbReference type="Pfam" id="PF00989">
    <property type="entry name" value="PAS"/>
    <property type="match status" value="1"/>
</dbReference>
<feature type="domain" description="Response regulatory" evidence="16">
    <location>
        <begin position="764"/>
        <end position="885"/>
    </location>
</feature>
<dbReference type="CDD" id="cd00130">
    <property type="entry name" value="PAS"/>
    <property type="match status" value="1"/>
</dbReference>
<evidence type="ECO:0000256" key="8">
    <source>
        <dbReference type="ARBA" id="ARBA00023012"/>
    </source>
</evidence>
<dbReference type="SMART" id="SM00448">
    <property type="entry name" value="REC"/>
    <property type="match status" value="2"/>
</dbReference>
<dbReference type="GO" id="GO:0005524">
    <property type="term" value="F:ATP binding"/>
    <property type="evidence" value="ECO:0007669"/>
    <property type="project" value="UniProtKB-KW"/>
</dbReference>
<comment type="subunit">
    <text evidence="10">At low DSF concentrations, interacts with RpfF.</text>
</comment>
<organism evidence="18 19">
    <name type="scientific">Candidatus Dechloromonas phosphorivorans</name>
    <dbReference type="NCBI Taxonomy" id="2899244"/>
    <lineage>
        <taxon>Bacteria</taxon>
        <taxon>Pseudomonadati</taxon>
        <taxon>Pseudomonadota</taxon>
        <taxon>Betaproteobacteria</taxon>
        <taxon>Rhodocyclales</taxon>
        <taxon>Azonexaceae</taxon>
        <taxon>Dechloromonas</taxon>
    </lineage>
</organism>
<reference evidence="18 19" key="1">
    <citation type="submission" date="2020-10" db="EMBL/GenBank/DDBJ databases">
        <title>Connecting structure to function with the recovery of over 1000 high-quality activated sludge metagenome-assembled genomes encoding full-length rRNA genes using long-read sequencing.</title>
        <authorList>
            <person name="Singleton C.M."/>
            <person name="Petriglieri F."/>
            <person name="Kristensen J.M."/>
            <person name="Kirkegaard R.H."/>
            <person name="Michaelsen T.Y."/>
            <person name="Andersen M.H."/>
            <person name="Karst S.M."/>
            <person name="Dueholm M.S."/>
            <person name="Nielsen P.H."/>
            <person name="Albertsen M."/>
        </authorList>
    </citation>
    <scope>NUCLEOTIDE SEQUENCE [LARGE SCALE GENOMIC DNA]</scope>
    <source>
        <strain evidence="18">EsbW_18-Q3-R4-48_BATAC.463</strain>
    </source>
</reference>
<evidence type="ECO:0000256" key="4">
    <source>
        <dbReference type="ARBA" id="ARBA00022679"/>
    </source>
</evidence>
<dbReference type="SMART" id="SM00387">
    <property type="entry name" value="HATPase_c"/>
    <property type="match status" value="1"/>
</dbReference>
<dbReference type="GO" id="GO:0006355">
    <property type="term" value="P:regulation of DNA-templated transcription"/>
    <property type="evidence" value="ECO:0007669"/>
    <property type="project" value="InterPro"/>
</dbReference>
<dbReference type="GO" id="GO:0000155">
    <property type="term" value="F:phosphorelay sensor kinase activity"/>
    <property type="evidence" value="ECO:0007669"/>
    <property type="project" value="InterPro"/>
</dbReference>
<dbReference type="InterPro" id="IPR005467">
    <property type="entry name" value="His_kinase_dom"/>
</dbReference>
<evidence type="ECO:0000256" key="2">
    <source>
        <dbReference type="ARBA" id="ARBA00012438"/>
    </source>
</evidence>
<keyword evidence="5" id="KW-0547">Nucleotide-binding</keyword>
<dbReference type="Pfam" id="PF13188">
    <property type="entry name" value="PAS_8"/>
    <property type="match status" value="1"/>
</dbReference>
<evidence type="ECO:0000256" key="5">
    <source>
        <dbReference type="ARBA" id="ARBA00022741"/>
    </source>
</evidence>
<keyword evidence="14" id="KW-0472">Membrane</keyword>
<evidence type="ECO:0000256" key="3">
    <source>
        <dbReference type="ARBA" id="ARBA00022553"/>
    </source>
</evidence>
<dbReference type="PROSITE" id="PS50110">
    <property type="entry name" value="RESPONSE_REGULATORY"/>
    <property type="match status" value="2"/>
</dbReference>
<evidence type="ECO:0000256" key="6">
    <source>
        <dbReference type="ARBA" id="ARBA00022777"/>
    </source>
</evidence>
<evidence type="ECO:0000313" key="19">
    <source>
        <dbReference type="Proteomes" id="UP000739411"/>
    </source>
</evidence>
<protein>
    <recommendedName>
        <fullName evidence="11">Sensory/regulatory protein RpfC</fullName>
        <ecNumber evidence="2">2.7.13.3</ecNumber>
    </recommendedName>
    <alternativeName>
        <fullName evidence="12">Virulence sensor protein BvgS</fullName>
    </alternativeName>
</protein>
<dbReference type="Proteomes" id="UP000739411">
    <property type="component" value="Unassembled WGS sequence"/>
</dbReference>
<dbReference type="InterPro" id="IPR035965">
    <property type="entry name" value="PAS-like_dom_sf"/>
</dbReference>
<evidence type="ECO:0000259" key="17">
    <source>
        <dbReference type="PROSITE" id="PS50112"/>
    </source>
</evidence>
<dbReference type="SUPFAM" id="SSF52172">
    <property type="entry name" value="CheY-like"/>
    <property type="match status" value="2"/>
</dbReference>
<dbReference type="Gene3D" id="1.10.287.130">
    <property type="match status" value="1"/>
</dbReference>
<keyword evidence="14" id="KW-1133">Transmembrane helix</keyword>
<proteinExistence type="predicted"/>
<keyword evidence="4" id="KW-0808">Transferase</keyword>
<dbReference type="Pfam" id="PF00072">
    <property type="entry name" value="Response_reg"/>
    <property type="match status" value="2"/>
</dbReference>
<evidence type="ECO:0000259" key="16">
    <source>
        <dbReference type="PROSITE" id="PS50110"/>
    </source>
</evidence>
<comment type="function">
    <text evidence="9">Member of the two-component regulatory system BvgS/BvgA. Phosphorylates BvgA via a four-step phosphorelay in response to environmental signals.</text>
</comment>
<dbReference type="EMBL" id="JADJMS010000047">
    <property type="protein sequence ID" value="MBK7416967.1"/>
    <property type="molecule type" value="Genomic_DNA"/>
</dbReference>
<dbReference type="CDD" id="cd16922">
    <property type="entry name" value="HATPase_EvgS-ArcB-TorS-like"/>
    <property type="match status" value="1"/>
</dbReference>
<dbReference type="Gene3D" id="3.40.50.2300">
    <property type="match status" value="2"/>
</dbReference>
<feature type="transmembrane region" description="Helical" evidence="14">
    <location>
        <begin position="12"/>
        <end position="34"/>
    </location>
</feature>
<dbReference type="PRINTS" id="PR00344">
    <property type="entry name" value="BCTRLSENSOR"/>
</dbReference>
<dbReference type="FunFam" id="1.10.287.130:FF:000002">
    <property type="entry name" value="Two-component osmosensing histidine kinase"/>
    <property type="match status" value="1"/>
</dbReference>
<keyword evidence="8" id="KW-0902">Two-component regulatory system</keyword>
<evidence type="ECO:0000313" key="18">
    <source>
        <dbReference type="EMBL" id="MBK7416967.1"/>
    </source>
</evidence>
<dbReference type="AlphaFoldDB" id="A0A935K7I4"/>
<keyword evidence="7" id="KW-0067">ATP-binding</keyword>
<comment type="caution">
    <text evidence="18">The sequence shown here is derived from an EMBL/GenBank/DDBJ whole genome shotgun (WGS) entry which is preliminary data.</text>
</comment>
<dbReference type="SMART" id="SM00091">
    <property type="entry name" value="PAS"/>
    <property type="match status" value="2"/>
</dbReference>
<dbReference type="InterPro" id="IPR004358">
    <property type="entry name" value="Sig_transdc_His_kin-like_C"/>
</dbReference>
<dbReference type="SUPFAM" id="SSF55785">
    <property type="entry name" value="PYP-like sensor domain (PAS domain)"/>
    <property type="match status" value="2"/>
</dbReference>
<feature type="domain" description="PAS" evidence="17">
    <location>
        <begin position="374"/>
        <end position="412"/>
    </location>
</feature>
<evidence type="ECO:0000256" key="14">
    <source>
        <dbReference type="SAM" id="Phobius"/>
    </source>
</evidence>
<dbReference type="CDD" id="cd00156">
    <property type="entry name" value="REC"/>
    <property type="match status" value="1"/>
</dbReference>
<dbReference type="PANTHER" id="PTHR45339">
    <property type="entry name" value="HYBRID SIGNAL TRANSDUCTION HISTIDINE KINASE J"/>
    <property type="match status" value="1"/>
</dbReference>
<dbReference type="InterPro" id="IPR003661">
    <property type="entry name" value="HisK_dim/P_dom"/>
</dbReference>
<dbReference type="InterPro" id="IPR003594">
    <property type="entry name" value="HATPase_dom"/>
</dbReference>
<evidence type="ECO:0000256" key="1">
    <source>
        <dbReference type="ARBA" id="ARBA00000085"/>
    </source>
</evidence>
<feature type="domain" description="Histidine kinase" evidence="15">
    <location>
        <begin position="526"/>
        <end position="747"/>
    </location>
</feature>
<evidence type="ECO:0000256" key="13">
    <source>
        <dbReference type="PROSITE-ProRule" id="PRU00169"/>
    </source>
</evidence>
<evidence type="ECO:0000256" key="9">
    <source>
        <dbReference type="ARBA" id="ARBA00058004"/>
    </source>
</evidence>
<dbReference type="Gene3D" id="3.30.565.10">
    <property type="entry name" value="Histidine kinase-like ATPase, C-terminal domain"/>
    <property type="match status" value="1"/>
</dbReference>
<dbReference type="NCBIfam" id="TIGR00229">
    <property type="entry name" value="sensory_box"/>
    <property type="match status" value="1"/>
</dbReference>
<feature type="modified residue" description="4-aspartylphosphate" evidence="13">
    <location>
        <position position="818"/>
    </location>
</feature>
<evidence type="ECO:0000256" key="11">
    <source>
        <dbReference type="ARBA" id="ARBA00068150"/>
    </source>
</evidence>
<sequence>MLSLLPRRLSHQLALAISLLFALTIVFYTTYTVYEQSEFRENMLVEQGEALASGLVKITASSGQEGGVTLENVLALAASHPEIRSVHVLNIDGTLRAGLRKAADSQIFFEKSDAPKFALPVNGKLRESSAEALVLWQPLAEQSGWVRLEIGLGGLAEAHRHMWKDSLIAALMVIVLAVVLLLFLLARPMRVLARAAEFAAGLDVRRGEILPDYRGNQEISSLVTALNRASARLKLQEERIGEQNRFLKSLTDALGEGVVAADANGICNFVNAEAERLLGWSRGELLGREVHDTLHFQTASGLRVSREECPMHAPVAACHVFRSEVDGFTRKDGRIFPISVVSVPLFEGDKFVGTVAAFQDISARKSDEEFLLSTSSRLSALIESMQSGVVVEDENHMMVMANQALFNLFGVEDMSMDAIGQPALQILDECRANMQDADGFLQQVRDILALGEASSRHELNLLDGRVLEFDYVPIYVSPFNPHPDECRGHLWLFHEITERKRVAVELGLAKETAEQASRAKSEFLANMSHEIRTPMNGIIGMTSLALDTDLDANQRQYLEMVRSSADALLVLINDILDFSKIEAGKMTMERIDFRLSNLLRDTLKPLGLRCEEKGLELILDVAPNVPSWLNGDPSRLRQILTNLLGNAIKFTERGSVILKVTSEVLDATHNTLHFAVCDTGIGIPQDKQDTIFEPFSQADSSVSRRFGGTGLGLTICVNLVKMMAGNLWVESEEGQGSRFNFTMVAGVAEAQAGLAQPVSLQGCRALVVDDVAATRSALAASLTHWGALVTSVESGEAALAALQAGAQRGEPYRLLLLDSAMPGLSGFDVAAVLQRGETPPIGTVMMISAAGLRGDAQRCRELGVAAYLIKPLLEDELREAIILLLGQQGGAAQPLITRHTLEEARRELNILLAEDNLINQKLAMALLTKQGHRVTVAVNGAEAVKMSAATDFDLILMDLQMPVMDGLAATEAIRQREDDTERHLPIVAMTANALAGDRERCLAAGMDGYVSKPIRVNELLAAIADCVK</sequence>
<feature type="modified residue" description="4-aspartylphosphate" evidence="13">
    <location>
        <position position="958"/>
    </location>
</feature>
<feature type="domain" description="PAS" evidence="17">
    <location>
        <begin position="243"/>
        <end position="295"/>
    </location>
</feature>
<dbReference type="FunFam" id="3.30.565.10:FF:000010">
    <property type="entry name" value="Sensor histidine kinase RcsC"/>
    <property type="match status" value="1"/>
</dbReference>
<comment type="catalytic activity">
    <reaction evidence="1">
        <text>ATP + protein L-histidine = ADP + protein N-phospho-L-histidine.</text>
        <dbReference type="EC" id="2.7.13.3"/>
    </reaction>
</comment>
<dbReference type="InterPro" id="IPR000014">
    <property type="entry name" value="PAS"/>
</dbReference>
<feature type="transmembrane region" description="Helical" evidence="14">
    <location>
        <begin position="167"/>
        <end position="186"/>
    </location>
</feature>
<dbReference type="InterPro" id="IPR036890">
    <property type="entry name" value="HATPase_C_sf"/>
</dbReference>
<dbReference type="InterPro" id="IPR011006">
    <property type="entry name" value="CheY-like_superfamily"/>
</dbReference>
<keyword evidence="3 13" id="KW-0597">Phosphoprotein</keyword>
<feature type="domain" description="Response regulatory" evidence="16">
    <location>
        <begin position="909"/>
        <end position="1027"/>
    </location>
</feature>
<dbReference type="InterPro" id="IPR001789">
    <property type="entry name" value="Sig_transdc_resp-reg_receiver"/>
</dbReference>
<dbReference type="PROSITE" id="PS50112">
    <property type="entry name" value="PAS"/>
    <property type="match status" value="2"/>
</dbReference>
<dbReference type="Pfam" id="PF02518">
    <property type="entry name" value="HATPase_c"/>
    <property type="match status" value="1"/>
</dbReference>
<accession>A0A935K7I4</accession>